<keyword evidence="3 9" id="KW-0217">Developmental protein</keyword>
<dbReference type="PRINTS" id="PR01349">
    <property type="entry name" value="WNTPROTEIN"/>
</dbReference>
<evidence type="ECO:0000256" key="10">
    <source>
        <dbReference type="SAM" id="MobiDB-lite"/>
    </source>
</evidence>
<organism evidence="11 12">
    <name type="scientific">Lymnaea stagnalis</name>
    <name type="common">Great pond snail</name>
    <name type="synonym">Helix stagnalis</name>
    <dbReference type="NCBI Taxonomy" id="6523"/>
    <lineage>
        <taxon>Eukaryota</taxon>
        <taxon>Metazoa</taxon>
        <taxon>Spiralia</taxon>
        <taxon>Lophotrochozoa</taxon>
        <taxon>Mollusca</taxon>
        <taxon>Gastropoda</taxon>
        <taxon>Heterobranchia</taxon>
        <taxon>Euthyneura</taxon>
        <taxon>Panpulmonata</taxon>
        <taxon>Hygrophila</taxon>
        <taxon>Lymnaeoidea</taxon>
        <taxon>Lymnaeidae</taxon>
        <taxon>Lymnaea</taxon>
    </lineage>
</organism>
<sequence length="168" mass="18630">SLAKSGEPSNDLRSPVTKHNNNPSLEPLTKKQRKLVTKNPGSIVAVENGAKLAINECKFQFKNRRWNCPTHFDGHGSSIFGKILQKGCRETAFIYAITSAAVSHSVARACSEGGVTTCTCDTEPHGRPTGRDWEWSGCSDNAKFGHRFSRKFVDVLEKGRDFRFMTNL</sequence>
<comment type="caution">
    <text evidence="11">The sequence shown here is derived from an EMBL/GenBank/DDBJ whole genome shotgun (WGS) entry which is preliminary data.</text>
</comment>
<dbReference type="GO" id="GO:0045165">
    <property type="term" value="P:cell fate commitment"/>
    <property type="evidence" value="ECO:0007669"/>
    <property type="project" value="TreeGrafter"/>
</dbReference>
<reference evidence="11 12" key="1">
    <citation type="submission" date="2024-04" db="EMBL/GenBank/DDBJ databases">
        <authorList>
            <consortium name="Genoscope - CEA"/>
            <person name="William W."/>
        </authorList>
    </citation>
    <scope>NUCLEOTIDE SEQUENCE [LARGE SCALE GENOMIC DNA]</scope>
</reference>
<keyword evidence="6 9" id="KW-0879">Wnt signaling pathway</keyword>
<evidence type="ECO:0000256" key="2">
    <source>
        <dbReference type="ARBA" id="ARBA00005683"/>
    </source>
</evidence>
<feature type="region of interest" description="Disordered" evidence="10">
    <location>
        <begin position="1"/>
        <end position="36"/>
    </location>
</feature>
<evidence type="ECO:0000256" key="3">
    <source>
        <dbReference type="ARBA" id="ARBA00022473"/>
    </source>
</evidence>
<dbReference type="PANTHER" id="PTHR12027">
    <property type="entry name" value="WNT RELATED"/>
    <property type="match status" value="1"/>
</dbReference>
<accession>A0AAV2INT2</accession>
<evidence type="ECO:0000256" key="9">
    <source>
        <dbReference type="RuleBase" id="RU003500"/>
    </source>
</evidence>
<evidence type="ECO:0000313" key="11">
    <source>
        <dbReference type="EMBL" id="CAL1546894.1"/>
    </source>
</evidence>
<evidence type="ECO:0000313" key="12">
    <source>
        <dbReference type="Proteomes" id="UP001497497"/>
    </source>
</evidence>
<dbReference type="Pfam" id="PF00110">
    <property type="entry name" value="wnt"/>
    <property type="match status" value="1"/>
</dbReference>
<evidence type="ECO:0000256" key="1">
    <source>
        <dbReference type="ARBA" id="ARBA00004498"/>
    </source>
</evidence>
<dbReference type="GO" id="GO:0005109">
    <property type="term" value="F:frizzled binding"/>
    <property type="evidence" value="ECO:0007669"/>
    <property type="project" value="TreeGrafter"/>
</dbReference>
<dbReference type="SMART" id="SM00097">
    <property type="entry name" value="WNT1"/>
    <property type="match status" value="1"/>
</dbReference>
<evidence type="ECO:0000256" key="6">
    <source>
        <dbReference type="ARBA" id="ARBA00022687"/>
    </source>
</evidence>
<feature type="non-terminal residue" evidence="11">
    <location>
        <position position="168"/>
    </location>
</feature>
<comment type="similarity">
    <text evidence="2 9">Belongs to the Wnt family.</text>
</comment>
<keyword evidence="12" id="KW-1185">Reference proteome</keyword>
<dbReference type="AlphaFoldDB" id="A0AAV2INT2"/>
<dbReference type="Proteomes" id="UP001497497">
    <property type="component" value="Unassembled WGS sequence"/>
</dbReference>
<keyword evidence="4" id="KW-0964">Secreted</keyword>
<evidence type="ECO:0000256" key="8">
    <source>
        <dbReference type="ARBA" id="ARBA00023288"/>
    </source>
</evidence>
<comment type="subcellular location">
    <subcellularLocation>
        <location evidence="1 9">Secreted</location>
        <location evidence="1 9">Extracellular space</location>
        <location evidence="1 9">Extracellular matrix</location>
    </subcellularLocation>
</comment>
<keyword evidence="7" id="KW-1015">Disulfide bond</keyword>
<dbReference type="PANTHER" id="PTHR12027:SF91">
    <property type="entry name" value="PROTO-ONCOGENE WNT-1"/>
    <property type="match status" value="1"/>
</dbReference>
<comment type="function">
    <text evidence="9">Ligand for members of the frizzled family of seven transmembrane receptors.</text>
</comment>
<feature type="compositionally biased region" description="Polar residues" evidence="10">
    <location>
        <begin position="7"/>
        <end position="24"/>
    </location>
</feature>
<evidence type="ECO:0000256" key="4">
    <source>
        <dbReference type="ARBA" id="ARBA00022525"/>
    </source>
</evidence>
<feature type="non-terminal residue" evidence="11">
    <location>
        <position position="1"/>
    </location>
</feature>
<keyword evidence="8" id="KW-0449">Lipoprotein</keyword>
<dbReference type="GO" id="GO:0060070">
    <property type="term" value="P:canonical Wnt signaling pathway"/>
    <property type="evidence" value="ECO:0007669"/>
    <property type="project" value="TreeGrafter"/>
</dbReference>
<dbReference type="GO" id="GO:0005125">
    <property type="term" value="F:cytokine activity"/>
    <property type="evidence" value="ECO:0007669"/>
    <property type="project" value="TreeGrafter"/>
</dbReference>
<proteinExistence type="inferred from homology"/>
<dbReference type="GO" id="GO:0005615">
    <property type="term" value="C:extracellular space"/>
    <property type="evidence" value="ECO:0007669"/>
    <property type="project" value="TreeGrafter"/>
</dbReference>
<protein>
    <recommendedName>
        <fullName evidence="9">Protein Wnt</fullName>
    </recommendedName>
</protein>
<keyword evidence="5" id="KW-0272">Extracellular matrix</keyword>
<evidence type="ECO:0000256" key="7">
    <source>
        <dbReference type="ARBA" id="ARBA00023157"/>
    </source>
</evidence>
<dbReference type="InterPro" id="IPR005817">
    <property type="entry name" value="Wnt"/>
</dbReference>
<dbReference type="GO" id="GO:0030182">
    <property type="term" value="P:neuron differentiation"/>
    <property type="evidence" value="ECO:0007669"/>
    <property type="project" value="TreeGrafter"/>
</dbReference>
<name>A0AAV2INT2_LYMST</name>
<evidence type="ECO:0000256" key="5">
    <source>
        <dbReference type="ARBA" id="ARBA00022530"/>
    </source>
</evidence>
<dbReference type="EMBL" id="CAXITT010000874">
    <property type="protein sequence ID" value="CAL1546894.1"/>
    <property type="molecule type" value="Genomic_DNA"/>
</dbReference>
<gene>
    <name evidence="11" type="ORF">GSLYS_00020270001</name>
</gene>